<dbReference type="PANTHER" id="PTHR43798">
    <property type="entry name" value="MONOACYLGLYCEROL LIPASE"/>
    <property type="match status" value="1"/>
</dbReference>
<gene>
    <name evidence="3" type="ORF">DFR87_07875</name>
</gene>
<dbReference type="InterPro" id="IPR000073">
    <property type="entry name" value="AB_hydrolase_1"/>
</dbReference>
<dbReference type="InterPro" id="IPR050266">
    <property type="entry name" value="AB_hydrolase_sf"/>
</dbReference>
<dbReference type="GO" id="GO:0016020">
    <property type="term" value="C:membrane"/>
    <property type="evidence" value="ECO:0007669"/>
    <property type="project" value="TreeGrafter"/>
</dbReference>
<reference evidence="3" key="1">
    <citation type="submission" date="2018-05" db="EMBL/GenBank/DDBJ databases">
        <title>Complete Genome Sequences of Extremely Thermoacidophilic, Metal-Mobilizing Type-Strain Members of the Archaeal Family Sulfolobaceae: Acidianus brierleyi DSM-1651T, Acidianus sulfidivorans DSM-18786T, Metallosphaera hakonensis DSM-7519T, and Metallosphaera prunae DSM-10039T.</title>
        <authorList>
            <person name="Counts J.A."/>
            <person name="Kelly R.M."/>
        </authorList>
    </citation>
    <scope>NUCLEOTIDE SEQUENCE [LARGE SCALE GENOMIC DNA]</scope>
    <source>
        <strain evidence="3">HO1-1</strain>
    </source>
</reference>
<keyword evidence="4" id="KW-1185">Reference proteome</keyword>
<dbReference type="GeneID" id="36835251"/>
<evidence type="ECO:0000313" key="3">
    <source>
        <dbReference type="EMBL" id="AWR99615.1"/>
    </source>
</evidence>
<evidence type="ECO:0000313" key="4">
    <source>
        <dbReference type="Proteomes" id="UP000247586"/>
    </source>
</evidence>
<dbReference type="PANTHER" id="PTHR43798:SF31">
    <property type="entry name" value="AB HYDROLASE SUPERFAMILY PROTEIN YCLE"/>
    <property type="match status" value="1"/>
</dbReference>
<dbReference type="EMBL" id="CP029287">
    <property type="protein sequence ID" value="AWR99615.1"/>
    <property type="molecule type" value="Genomic_DNA"/>
</dbReference>
<organism evidence="3 4">
    <name type="scientific">Metallosphaera hakonensis JCM 8857 = DSM 7519</name>
    <dbReference type="NCBI Taxonomy" id="1293036"/>
    <lineage>
        <taxon>Archaea</taxon>
        <taxon>Thermoproteota</taxon>
        <taxon>Thermoprotei</taxon>
        <taxon>Sulfolobales</taxon>
        <taxon>Sulfolobaceae</taxon>
        <taxon>Metallosphaera</taxon>
    </lineage>
</organism>
<dbReference type="SUPFAM" id="SSF53474">
    <property type="entry name" value="alpha/beta-Hydrolases"/>
    <property type="match status" value="1"/>
</dbReference>
<dbReference type="OrthoDB" id="7531at2157"/>
<proteinExistence type="predicted"/>
<protein>
    <submittedName>
        <fullName evidence="3">Alpha/beta hydrolase</fullName>
    </submittedName>
</protein>
<evidence type="ECO:0000259" key="2">
    <source>
        <dbReference type="Pfam" id="PF00561"/>
    </source>
</evidence>
<accession>A0A2U9IUF8</accession>
<evidence type="ECO:0000256" key="1">
    <source>
        <dbReference type="ARBA" id="ARBA00022801"/>
    </source>
</evidence>
<name>A0A2U9IUF8_9CREN</name>
<dbReference type="GO" id="GO:0016787">
    <property type="term" value="F:hydrolase activity"/>
    <property type="evidence" value="ECO:0007669"/>
    <property type="project" value="UniProtKB-KW"/>
</dbReference>
<dbReference type="Proteomes" id="UP000247586">
    <property type="component" value="Chromosome"/>
</dbReference>
<dbReference type="STRING" id="1293036.GCA_001315825_00141"/>
<sequence>MPIVELSDVDLYYRQVGEGEPIVLIHHLAGSVESWEFVEEYLSSKYRIITYDLRGHGKSSVPPLTYTIEEHAKDLSRLLDYLGIDEPILIGHSIGSLIAMEYALRRPVKKLVLIGALYRSPDPIPYMKYMDIARRFGMEALALYRKTNGELPPKIVSDRELWNKFVQIYKATPIVGYLNTVRGLLESPNYENEIDKLGEFKLIYGSEDKLKTNKDIFMRAGKVDYSEIQGVGHFPNMEEPEELSRLLL</sequence>
<dbReference type="Gene3D" id="3.40.50.1820">
    <property type="entry name" value="alpha/beta hydrolase"/>
    <property type="match status" value="1"/>
</dbReference>
<dbReference type="InterPro" id="IPR029058">
    <property type="entry name" value="AB_hydrolase_fold"/>
</dbReference>
<feature type="domain" description="AB hydrolase-1" evidence="2">
    <location>
        <begin position="21"/>
        <end position="121"/>
    </location>
</feature>
<keyword evidence="1 3" id="KW-0378">Hydrolase</keyword>
<dbReference type="Pfam" id="PF00561">
    <property type="entry name" value="Abhydrolase_1"/>
    <property type="match status" value="1"/>
</dbReference>
<dbReference type="AlphaFoldDB" id="A0A2U9IUF8"/>
<dbReference type="RefSeq" id="WP_054836032.1">
    <property type="nucleotide sequence ID" value="NZ_BBBA01000001.1"/>
</dbReference>
<dbReference type="KEGG" id="mhk:DFR87_07875"/>